<evidence type="ECO:0000256" key="1">
    <source>
        <dbReference type="SAM" id="MobiDB-lite"/>
    </source>
</evidence>
<organism evidence="2 3">
    <name type="scientific">Acacia crassicarpa</name>
    <name type="common">northern wattle</name>
    <dbReference type="NCBI Taxonomy" id="499986"/>
    <lineage>
        <taxon>Eukaryota</taxon>
        <taxon>Viridiplantae</taxon>
        <taxon>Streptophyta</taxon>
        <taxon>Embryophyta</taxon>
        <taxon>Tracheophyta</taxon>
        <taxon>Spermatophyta</taxon>
        <taxon>Magnoliopsida</taxon>
        <taxon>eudicotyledons</taxon>
        <taxon>Gunneridae</taxon>
        <taxon>Pentapetalae</taxon>
        <taxon>rosids</taxon>
        <taxon>fabids</taxon>
        <taxon>Fabales</taxon>
        <taxon>Fabaceae</taxon>
        <taxon>Caesalpinioideae</taxon>
        <taxon>mimosoid clade</taxon>
        <taxon>Acacieae</taxon>
        <taxon>Acacia</taxon>
    </lineage>
</organism>
<evidence type="ECO:0000313" key="2">
    <source>
        <dbReference type="EMBL" id="KAK4263549.1"/>
    </source>
</evidence>
<feature type="compositionally biased region" description="Acidic residues" evidence="1">
    <location>
        <begin position="136"/>
        <end position="145"/>
    </location>
</feature>
<name>A0AAE1J8H1_9FABA</name>
<protein>
    <submittedName>
        <fullName evidence="2">Uncharacterized protein</fullName>
    </submittedName>
</protein>
<evidence type="ECO:0000313" key="3">
    <source>
        <dbReference type="Proteomes" id="UP001293593"/>
    </source>
</evidence>
<dbReference type="AlphaFoldDB" id="A0AAE1J8H1"/>
<keyword evidence="3" id="KW-1185">Reference proteome</keyword>
<feature type="compositionally biased region" description="Basic and acidic residues" evidence="1">
    <location>
        <begin position="146"/>
        <end position="156"/>
    </location>
</feature>
<accession>A0AAE1J8H1</accession>
<dbReference type="EMBL" id="JAWXYG010000009">
    <property type="protein sequence ID" value="KAK4263549.1"/>
    <property type="molecule type" value="Genomic_DNA"/>
</dbReference>
<sequence>MSKYETGKNRDEVEELLRAAQDELLLKLSLDSHLASASSSTLSSVDLDADLERRFQALKSSQSSVGIASEVRESKPALGDDLFARFDTLKVKSNPSLKKIPVVPSIEEDDENEDDQVEKLIQWAKDAARLDPSTPSDDDDNDEDREQQNQDRMKRK</sequence>
<proteinExistence type="predicted"/>
<comment type="caution">
    <text evidence="2">The sequence shown here is derived from an EMBL/GenBank/DDBJ whole genome shotgun (WGS) entry which is preliminary data.</text>
</comment>
<reference evidence="2" key="1">
    <citation type="submission" date="2023-10" db="EMBL/GenBank/DDBJ databases">
        <title>Chromosome-level genome of the transformable northern wattle, Acacia crassicarpa.</title>
        <authorList>
            <person name="Massaro I."/>
            <person name="Sinha N.R."/>
            <person name="Poethig S."/>
            <person name="Leichty A.R."/>
        </authorList>
    </citation>
    <scope>NUCLEOTIDE SEQUENCE</scope>
    <source>
        <strain evidence="2">Acra3RX</strain>
        <tissue evidence="2">Leaf</tissue>
    </source>
</reference>
<gene>
    <name evidence="2" type="ORF">QN277_028943</name>
</gene>
<feature type="region of interest" description="Disordered" evidence="1">
    <location>
        <begin position="124"/>
        <end position="156"/>
    </location>
</feature>
<dbReference type="Proteomes" id="UP001293593">
    <property type="component" value="Unassembled WGS sequence"/>
</dbReference>